<accession>A0A5C3P9X5</accession>
<reference evidence="1 2" key="1">
    <citation type="journal article" date="2019" name="Nat. Ecol. Evol.">
        <title>Megaphylogeny resolves global patterns of mushroom evolution.</title>
        <authorList>
            <person name="Varga T."/>
            <person name="Krizsan K."/>
            <person name="Foldi C."/>
            <person name="Dima B."/>
            <person name="Sanchez-Garcia M."/>
            <person name="Sanchez-Ramirez S."/>
            <person name="Szollosi G.J."/>
            <person name="Szarkandi J.G."/>
            <person name="Papp V."/>
            <person name="Albert L."/>
            <person name="Andreopoulos W."/>
            <person name="Angelini C."/>
            <person name="Antonin V."/>
            <person name="Barry K.W."/>
            <person name="Bougher N.L."/>
            <person name="Buchanan P."/>
            <person name="Buyck B."/>
            <person name="Bense V."/>
            <person name="Catcheside P."/>
            <person name="Chovatia M."/>
            <person name="Cooper J."/>
            <person name="Damon W."/>
            <person name="Desjardin D."/>
            <person name="Finy P."/>
            <person name="Geml J."/>
            <person name="Haridas S."/>
            <person name="Hughes K."/>
            <person name="Justo A."/>
            <person name="Karasinski D."/>
            <person name="Kautmanova I."/>
            <person name="Kiss B."/>
            <person name="Kocsube S."/>
            <person name="Kotiranta H."/>
            <person name="LaButti K.M."/>
            <person name="Lechner B.E."/>
            <person name="Liimatainen K."/>
            <person name="Lipzen A."/>
            <person name="Lukacs Z."/>
            <person name="Mihaltcheva S."/>
            <person name="Morgado L.N."/>
            <person name="Niskanen T."/>
            <person name="Noordeloos M.E."/>
            <person name="Ohm R.A."/>
            <person name="Ortiz-Santana B."/>
            <person name="Ovrebo C."/>
            <person name="Racz N."/>
            <person name="Riley R."/>
            <person name="Savchenko A."/>
            <person name="Shiryaev A."/>
            <person name="Soop K."/>
            <person name="Spirin V."/>
            <person name="Szebenyi C."/>
            <person name="Tomsovsky M."/>
            <person name="Tulloss R.E."/>
            <person name="Uehling J."/>
            <person name="Grigoriev I.V."/>
            <person name="Vagvolgyi C."/>
            <person name="Papp T."/>
            <person name="Martin F.M."/>
            <person name="Miettinen O."/>
            <person name="Hibbett D.S."/>
            <person name="Nagy L.G."/>
        </authorList>
    </citation>
    <scope>NUCLEOTIDE SEQUENCE [LARGE SCALE GENOMIC DNA]</scope>
    <source>
        <strain evidence="1 2">HHB13444</strain>
    </source>
</reference>
<organism evidence="1 2">
    <name type="scientific">Polyporus arcularius HHB13444</name>
    <dbReference type="NCBI Taxonomy" id="1314778"/>
    <lineage>
        <taxon>Eukaryota</taxon>
        <taxon>Fungi</taxon>
        <taxon>Dikarya</taxon>
        <taxon>Basidiomycota</taxon>
        <taxon>Agaricomycotina</taxon>
        <taxon>Agaricomycetes</taxon>
        <taxon>Polyporales</taxon>
        <taxon>Polyporaceae</taxon>
        <taxon>Polyporus</taxon>
    </lineage>
</organism>
<gene>
    <name evidence="1" type="ORF">K466DRAFT_163651</name>
</gene>
<dbReference type="InParanoid" id="A0A5C3P9X5"/>
<dbReference type="EMBL" id="ML211215">
    <property type="protein sequence ID" value="TFK86112.1"/>
    <property type="molecule type" value="Genomic_DNA"/>
</dbReference>
<dbReference type="Proteomes" id="UP000308197">
    <property type="component" value="Unassembled WGS sequence"/>
</dbReference>
<evidence type="ECO:0000313" key="1">
    <source>
        <dbReference type="EMBL" id="TFK86112.1"/>
    </source>
</evidence>
<name>A0A5C3P9X5_9APHY</name>
<evidence type="ECO:0000313" key="2">
    <source>
        <dbReference type="Proteomes" id="UP000308197"/>
    </source>
</evidence>
<keyword evidence="2" id="KW-1185">Reference proteome</keyword>
<sequence>MEFSIQSAQSINGEGDSPCLLHSDNQFMIPPRDGTGWPCNCAFESTWRTRYIISSALRLDVQNRSLRAEFLPAPYPCGTRKKHFAASGGSADKSSVSDDLLSSCSTGVSAHLQPAITGAPLPSWILLHTHLCLIGSGGGHTMAILNRTMICNIHSMQHRETYTSP</sequence>
<protein>
    <submittedName>
        <fullName evidence="1">Uncharacterized protein</fullName>
    </submittedName>
</protein>
<dbReference type="AlphaFoldDB" id="A0A5C3P9X5"/>
<proteinExistence type="predicted"/>